<proteinExistence type="predicted"/>
<comment type="caution">
    <text evidence="1">The sequence shown here is derived from an EMBL/GenBank/DDBJ whole genome shotgun (WGS) entry which is preliminary data.</text>
</comment>
<dbReference type="EMBL" id="REGN01011629">
    <property type="protein sequence ID" value="RMZ97119.1"/>
    <property type="molecule type" value="Genomic_DNA"/>
</dbReference>
<reference evidence="1 2" key="1">
    <citation type="journal article" date="2018" name="Sci. Rep.">
        <title>Genomic signatures of local adaptation to the degree of environmental predictability in rotifers.</title>
        <authorList>
            <person name="Franch-Gras L."/>
            <person name="Hahn C."/>
            <person name="Garcia-Roger E.M."/>
            <person name="Carmona M.J."/>
            <person name="Serra M."/>
            <person name="Gomez A."/>
        </authorList>
    </citation>
    <scope>NUCLEOTIDE SEQUENCE [LARGE SCALE GENOMIC DNA]</scope>
    <source>
        <strain evidence="1">HYR1</strain>
    </source>
</reference>
<dbReference type="AlphaFoldDB" id="A0A3M7PDQ8"/>
<evidence type="ECO:0000313" key="1">
    <source>
        <dbReference type="EMBL" id="RMZ97119.1"/>
    </source>
</evidence>
<organism evidence="1 2">
    <name type="scientific">Brachionus plicatilis</name>
    <name type="common">Marine rotifer</name>
    <name type="synonym">Brachionus muelleri</name>
    <dbReference type="NCBI Taxonomy" id="10195"/>
    <lineage>
        <taxon>Eukaryota</taxon>
        <taxon>Metazoa</taxon>
        <taxon>Spiralia</taxon>
        <taxon>Gnathifera</taxon>
        <taxon>Rotifera</taxon>
        <taxon>Eurotatoria</taxon>
        <taxon>Monogononta</taxon>
        <taxon>Pseudotrocha</taxon>
        <taxon>Ploima</taxon>
        <taxon>Brachionidae</taxon>
        <taxon>Brachionus</taxon>
    </lineage>
</organism>
<sequence>MNNSNIYESWITGFIYRYKLKKSKKDELLLKKLKTGFIYRYKLKKFKKFKKVEKLAFKLKNIERVEES</sequence>
<keyword evidence="2" id="KW-1185">Reference proteome</keyword>
<name>A0A3M7PDQ8_BRAPC</name>
<accession>A0A3M7PDQ8</accession>
<gene>
    <name evidence="1" type="ORF">BpHYR1_038239</name>
</gene>
<protein>
    <submittedName>
        <fullName evidence="1">Uncharacterized protein</fullName>
    </submittedName>
</protein>
<evidence type="ECO:0000313" key="2">
    <source>
        <dbReference type="Proteomes" id="UP000276133"/>
    </source>
</evidence>
<dbReference type="Proteomes" id="UP000276133">
    <property type="component" value="Unassembled WGS sequence"/>
</dbReference>